<proteinExistence type="predicted"/>
<comment type="caution">
    <text evidence="1">The sequence shown here is derived from an EMBL/GenBank/DDBJ whole genome shotgun (WGS) entry which is preliminary data.</text>
</comment>
<keyword evidence="2" id="KW-1185">Reference proteome</keyword>
<sequence>MLAKVKRWKRGASAHIRGNVQPASLSDEITVAEPQEVPEPADNDDFVFPDGIKVLHDSADAVLDVCFIHGLTGNRDSTWTVKGQAAPWPALLLASILSARILTYGFNAYYVRKRAAVPSVNRLLDHATNFLLDLTNDRALCKRIGRPLIVVAHSLGGLVCKQAVLLSRNHPDAHFHDIFDSLKGIVFMGTPHKGSWMANWASIPARTLSIFRSTNKSLLEILETENQLLESIQDDFLSMLRQQLNQGKAVEIACFFEEQPTYGTMPIVLKESAILEGYRHYSIYATHAGMVKFASAEETGFKRVSGELLRWQESITAPAPAPAPAPKPRTATRQRQPRKPHATAKLKNIKAGDRSTQVVGGERVNAEGFTTGADSLQIFSPDAEKVLAAFQAASVPTPDAEDLLEAAEDSEDETNMVLATKRQFPTLHPVIDSQAFDRHQTVFQRRPFLGQGRLVPGANDLPGIDAGLYTIRIVDMILGRDQELDAVIASFDIFELSSIEERESWNVIVETKEGDPNNVVMLGAHLDSVRVGPGINDDGSGSAGLLELMGSFQRFHGFQNKVRFAWWGAEEAGLIGSKYYTSHLTDAEADKIRFYFNYDMIASPNATYAVFANDDTDMIGAKVLLDYFKSKGLETFISEFGKGGSDWQPFIDLGIPASGTHAGSSINRDPCYHRACDTLDNVNMTAITYHTKAAGRVAAQFALSLEGVPPRHKKSQAALSTDTTALTRQLEI</sequence>
<dbReference type="Proteomes" id="UP001143910">
    <property type="component" value="Unassembled WGS sequence"/>
</dbReference>
<protein>
    <submittedName>
        <fullName evidence="1">Uncharacterized protein</fullName>
    </submittedName>
</protein>
<gene>
    <name evidence="1" type="ORF">NQ176_g1390</name>
</gene>
<evidence type="ECO:0000313" key="1">
    <source>
        <dbReference type="EMBL" id="KAJ2982431.1"/>
    </source>
</evidence>
<reference evidence="1" key="1">
    <citation type="submission" date="2022-08" db="EMBL/GenBank/DDBJ databases">
        <title>Genome Sequence of Lecanicillium fungicola.</title>
        <authorList>
            <person name="Buettner E."/>
        </authorList>
    </citation>
    <scope>NUCLEOTIDE SEQUENCE</scope>
    <source>
        <strain evidence="1">Babe33</strain>
    </source>
</reference>
<evidence type="ECO:0000313" key="2">
    <source>
        <dbReference type="Proteomes" id="UP001143910"/>
    </source>
</evidence>
<name>A0ACC1NV40_9HYPO</name>
<dbReference type="EMBL" id="JANJQO010000076">
    <property type="protein sequence ID" value="KAJ2982431.1"/>
    <property type="molecule type" value="Genomic_DNA"/>
</dbReference>
<accession>A0ACC1NV40</accession>
<organism evidence="1 2">
    <name type="scientific">Zarea fungicola</name>
    <dbReference type="NCBI Taxonomy" id="93591"/>
    <lineage>
        <taxon>Eukaryota</taxon>
        <taxon>Fungi</taxon>
        <taxon>Dikarya</taxon>
        <taxon>Ascomycota</taxon>
        <taxon>Pezizomycotina</taxon>
        <taxon>Sordariomycetes</taxon>
        <taxon>Hypocreomycetidae</taxon>
        <taxon>Hypocreales</taxon>
        <taxon>Cordycipitaceae</taxon>
        <taxon>Zarea</taxon>
    </lineage>
</organism>